<gene>
    <name evidence="2" type="ORF">BDP27DRAFT_1337117</name>
</gene>
<dbReference type="EMBL" id="JADNRY010000182">
    <property type="protein sequence ID" value="KAF9062063.1"/>
    <property type="molecule type" value="Genomic_DNA"/>
</dbReference>
<evidence type="ECO:0000313" key="2">
    <source>
        <dbReference type="EMBL" id="KAF9062063.1"/>
    </source>
</evidence>
<dbReference type="Proteomes" id="UP000772434">
    <property type="component" value="Unassembled WGS sequence"/>
</dbReference>
<proteinExistence type="predicted"/>
<organism evidence="2 3">
    <name type="scientific">Rhodocollybia butyracea</name>
    <dbReference type="NCBI Taxonomy" id="206335"/>
    <lineage>
        <taxon>Eukaryota</taxon>
        <taxon>Fungi</taxon>
        <taxon>Dikarya</taxon>
        <taxon>Basidiomycota</taxon>
        <taxon>Agaricomycotina</taxon>
        <taxon>Agaricomycetes</taxon>
        <taxon>Agaricomycetidae</taxon>
        <taxon>Agaricales</taxon>
        <taxon>Marasmiineae</taxon>
        <taxon>Omphalotaceae</taxon>
        <taxon>Rhodocollybia</taxon>
    </lineage>
</organism>
<feature type="compositionally biased region" description="Low complexity" evidence="1">
    <location>
        <begin position="108"/>
        <end position="120"/>
    </location>
</feature>
<dbReference type="AlphaFoldDB" id="A0A9P5PDV9"/>
<sequence>MDEKRTWSCDVVANCPFESFNSRLSYHKTEYHSPHRYVHYNGEQVSISRGPDGKLKCPCGEPKHARYSCERIRLMCKVSKHPPPDSIRWNDWDEVSFRNRPRFRRQSKSTAPTTSADTSAIGPHRTIRTRSSTKNSIPKIEERDTKFRLVEEVSSISTGELSDRKEFLLKKLADEKAEACVLDKAIKDAVEIKALESQIKTMSAKNKAKRQKLETLISQS</sequence>
<reference evidence="2" key="1">
    <citation type="submission" date="2020-11" db="EMBL/GenBank/DDBJ databases">
        <authorList>
            <consortium name="DOE Joint Genome Institute"/>
            <person name="Ahrendt S."/>
            <person name="Riley R."/>
            <person name="Andreopoulos W."/>
            <person name="Labutti K."/>
            <person name="Pangilinan J."/>
            <person name="Ruiz-Duenas F.J."/>
            <person name="Barrasa J.M."/>
            <person name="Sanchez-Garcia M."/>
            <person name="Camarero S."/>
            <person name="Miyauchi S."/>
            <person name="Serrano A."/>
            <person name="Linde D."/>
            <person name="Babiker R."/>
            <person name="Drula E."/>
            <person name="Ayuso-Fernandez I."/>
            <person name="Pacheco R."/>
            <person name="Padilla G."/>
            <person name="Ferreira P."/>
            <person name="Barriuso J."/>
            <person name="Kellner H."/>
            <person name="Castanera R."/>
            <person name="Alfaro M."/>
            <person name="Ramirez L."/>
            <person name="Pisabarro A.G."/>
            <person name="Kuo A."/>
            <person name="Tritt A."/>
            <person name="Lipzen A."/>
            <person name="He G."/>
            <person name="Yan M."/>
            <person name="Ng V."/>
            <person name="Cullen D."/>
            <person name="Martin F."/>
            <person name="Rosso M.-N."/>
            <person name="Henrissat B."/>
            <person name="Hibbett D."/>
            <person name="Martinez A.T."/>
            <person name="Grigoriev I.V."/>
        </authorList>
    </citation>
    <scope>NUCLEOTIDE SEQUENCE</scope>
    <source>
        <strain evidence="2">AH 40177</strain>
    </source>
</reference>
<comment type="caution">
    <text evidence="2">The sequence shown here is derived from an EMBL/GenBank/DDBJ whole genome shotgun (WGS) entry which is preliminary data.</text>
</comment>
<evidence type="ECO:0000256" key="1">
    <source>
        <dbReference type="SAM" id="MobiDB-lite"/>
    </source>
</evidence>
<keyword evidence="3" id="KW-1185">Reference proteome</keyword>
<evidence type="ECO:0000313" key="3">
    <source>
        <dbReference type="Proteomes" id="UP000772434"/>
    </source>
</evidence>
<dbReference type="OrthoDB" id="3055635at2759"/>
<protein>
    <submittedName>
        <fullName evidence="2">Uncharacterized protein</fullName>
    </submittedName>
</protein>
<feature type="region of interest" description="Disordered" evidence="1">
    <location>
        <begin position="100"/>
        <end position="136"/>
    </location>
</feature>
<name>A0A9P5PDV9_9AGAR</name>
<accession>A0A9P5PDV9</accession>